<keyword evidence="1" id="KW-0472">Membrane</keyword>
<feature type="transmembrane region" description="Helical" evidence="1">
    <location>
        <begin position="28"/>
        <end position="47"/>
    </location>
</feature>
<gene>
    <name evidence="2" type="ordered locus">Os12g0568350</name>
    <name evidence="2" type="ORF">OSNPB_120568350</name>
</gene>
<dbReference type="Gramene" id="Os12t0568350-01">
    <property type="protein sequence ID" value="Os12t0568350-01"/>
    <property type="gene ID" value="Os12g0568350"/>
</dbReference>
<reference evidence="3" key="1">
    <citation type="journal article" date="2005" name="Nature">
        <title>The map-based sequence of the rice genome.</title>
        <authorList>
            <consortium name="International rice genome sequencing project (IRGSP)"/>
            <person name="Matsumoto T."/>
            <person name="Wu J."/>
            <person name="Kanamori H."/>
            <person name="Katayose Y."/>
            <person name="Fujisawa M."/>
            <person name="Namiki N."/>
            <person name="Mizuno H."/>
            <person name="Yamamoto K."/>
            <person name="Antonio B.A."/>
            <person name="Baba T."/>
            <person name="Sakata K."/>
            <person name="Nagamura Y."/>
            <person name="Aoki H."/>
            <person name="Arikawa K."/>
            <person name="Arita K."/>
            <person name="Bito T."/>
            <person name="Chiden Y."/>
            <person name="Fujitsuka N."/>
            <person name="Fukunaka R."/>
            <person name="Hamada M."/>
            <person name="Harada C."/>
            <person name="Hayashi A."/>
            <person name="Hijishita S."/>
            <person name="Honda M."/>
            <person name="Hosokawa S."/>
            <person name="Ichikawa Y."/>
            <person name="Idonuma A."/>
            <person name="Iijima M."/>
            <person name="Ikeda M."/>
            <person name="Ikeno M."/>
            <person name="Ito K."/>
            <person name="Ito S."/>
            <person name="Ito T."/>
            <person name="Ito Y."/>
            <person name="Ito Y."/>
            <person name="Iwabuchi A."/>
            <person name="Kamiya K."/>
            <person name="Karasawa W."/>
            <person name="Kurita K."/>
            <person name="Katagiri S."/>
            <person name="Kikuta A."/>
            <person name="Kobayashi H."/>
            <person name="Kobayashi N."/>
            <person name="Machita K."/>
            <person name="Maehara T."/>
            <person name="Masukawa M."/>
            <person name="Mizubayashi T."/>
            <person name="Mukai Y."/>
            <person name="Nagasaki H."/>
            <person name="Nagata Y."/>
            <person name="Naito S."/>
            <person name="Nakashima M."/>
            <person name="Nakama Y."/>
            <person name="Nakamichi Y."/>
            <person name="Nakamura M."/>
            <person name="Meguro A."/>
            <person name="Negishi M."/>
            <person name="Ohta I."/>
            <person name="Ohta T."/>
            <person name="Okamoto M."/>
            <person name="Ono N."/>
            <person name="Saji S."/>
            <person name="Sakaguchi M."/>
            <person name="Sakai K."/>
            <person name="Shibata M."/>
            <person name="Shimokawa T."/>
            <person name="Song J."/>
            <person name="Takazaki Y."/>
            <person name="Terasawa K."/>
            <person name="Tsugane M."/>
            <person name="Tsuji K."/>
            <person name="Ueda S."/>
            <person name="Waki K."/>
            <person name="Yamagata H."/>
            <person name="Yamamoto M."/>
            <person name="Yamamoto S."/>
            <person name="Yamane H."/>
            <person name="Yoshiki S."/>
            <person name="Yoshihara R."/>
            <person name="Yukawa K."/>
            <person name="Zhong H."/>
            <person name="Yano M."/>
            <person name="Yuan Q."/>
            <person name="Ouyang S."/>
            <person name="Liu J."/>
            <person name="Jones K.M."/>
            <person name="Gansberger K."/>
            <person name="Moffat K."/>
            <person name="Hill J."/>
            <person name="Bera J."/>
            <person name="Fadrosh D."/>
            <person name="Jin S."/>
            <person name="Johri S."/>
            <person name="Kim M."/>
            <person name="Overton L."/>
            <person name="Reardon M."/>
            <person name="Tsitrin T."/>
            <person name="Vuong H."/>
            <person name="Weaver B."/>
            <person name="Ciecko A."/>
            <person name="Tallon L."/>
            <person name="Jackson J."/>
            <person name="Pai G."/>
            <person name="Aken S.V."/>
            <person name="Utterback T."/>
            <person name="Reidmuller S."/>
            <person name="Feldblyum T."/>
            <person name="Hsiao J."/>
            <person name="Zismann V."/>
            <person name="Iobst S."/>
            <person name="de Vazeille A.R."/>
            <person name="Buell C.R."/>
            <person name="Ying K."/>
            <person name="Li Y."/>
            <person name="Lu T."/>
            <person name="Huang Y."/>
            <person name="Zhao Q."/>
            <person name="Feng Q."/>
            <person name="Zhang L."/>
            <person name="Zhu J."/>
            <person name="Weng Q."/>
            <person name="Mu J."/>
            <person name="Lu Y."/>
            <person name="Fan D."/>
            <person name="Liu Y."/>
            <person name="Guan J."/>
            <person name="Zhang Y."/>
            <person name="Yu S."/>
            <person name="Liu X."/>
            <person name="Zhang Y."/>
            <person name="Hong G."/>
            <person name="Han B."/>
            <person name="Choisne N."/>
            <person name="Demange N."/>
            <person name="Orjeda G."/>
            <person name="Samain S."/>
            <person name="Cattolico L."/>
            <person name="Pelletier E."/>
            <person name="Couloux A."/>
            <person name="Segurens B."/>
            <person name="Wincker P."/>
            <person name="D'Hont A."/>
            <person name="Scarpelli C."/>
            <person name="Weissenbach J."/>
            <person name="Salanoubat M."/>
            <person name="Quetier F."/>
            <person name="Yu Y."/>
            <person name="Kim H.R."/>
            <person name="Rambo T."/>
            <person name="Currie J."/>
            <person name="Collura K."/>
            <person name="Luo M."/>
            <person name="Yang T."/>
            <person name="Ammiraju J.S.S."/>
            <person name="Engler F."/>
            <person name="Soderlund C."/>
            <person name="Wing R.A."/>
            <person name="Palmer L.E."/>
            <person name="de la Bastide M."/>
            <person name="Spiegel L."/>
            <person name="Nascimento L."/>
            <person name="Zutavern T."/>
            <person name="O'Shaughnessy A."/>
            <person name="Dike S."/>
            <person name="Dedhia N."/>
            <person name="Preston R."/>
            <person name="Balija V."/>
            <person name="McCombie W.R."/>
            <person name="Chow T."/>
            <person name="Chen H."/>
            <person name="Chung M."/>
            <person name="Chen C."/>
            <person name="Shaw J."/>
            <person name="Wu H."/>
            <person name="Hsiao K."/>
            <person name="Chao Y."/>
            <person name="Chu M."/>
            <person name="Cheng C."/>
            <person name="Hour A."/>
            <person name="Lee P."/>
            <person name="Lin S."/>
            <person name="Lin Y."/>
            <person name="Liou J."/>
            <person name="Liu S."/>
            <person name="Hsing Y."/>
            <person name="Raghuvanshi S."/>
            <person name="Mohanty A."/>
            <person name="Bharti A.K."/>
            <person name="Gaur A."/>
            <person name="Gupta V."/>
            <person name="Kumar D."/>
            <person name="Ravi V."/>
            <person name="Vij S."/>
            <person name="Kapur A."/>
            <person name="Khurana P."/>
            <person name="Khurana P."/>
            <person name="Khurana J.P."/>
            <person name="Tyagi A.K."/>
            <person name="Gaikwad K."/>
            <person name="Singh A."/>
            <person name="Dalal V."/>
            <person name="Srivastava S."/>
            <person name="Dixit A."/>
            <person name="Pal A.K."/>
            <person name="Ghazi I.A."/>
            <person name="Yadav M."/>
            <person name="Pandit A."/>
            <person name="Bhargava A."/>
            <person name="Sureshbabu K."/>
            <person name="Batra K."/>
            <person name="Sharma T.R."/>
            <person name="Mohapatra T."/>
            <person name="Singh N.K."/>
            <person name="Messing J."/>
            <person name="Nelson A.B."/>
            <person name="Fuks G."/>
            <person name="Kavchok S."/>
            <person name="Keizer G."/>
            <person name="Linton E."/>
            <person name="Llaca V."/>
            <person name="Song R."/>
            <person name="Tanyolac B."/>
            <person name="Young S."/>
            <person name="Ho-Il K."/>
            <person name="Hahn J.H."/>
            <person name="Sangsakoo G."/>
            <person name="Vanavichit A."/>
            <person name="de Mattos Luiz.A.T."/>
            <person name="Zimmer P.D."/>
            <person name="Malone G."/>
            <person name="Dellagostin O."/>
            <person name="de Oliveira A.C."/>
            <person name="Bevan M."/>
            <person name="Bancroft I."/>
            <person name="Minx P."/>
            <person name="Cordum H."/>
            <person name="Wilson R."/>
            <person name="Cheng Z."/>
            <person name="Jin W."/>
            <person name="Jiang J."/>
            <person name="Leong S.A."/>
            <person name="Iwama H."/>
            <person name="Gojobori T."/>
            <person name="Itoh T."/>
            <person name="Niimura Y."/>
            <person name="Fujii Y."/>
            <person name="Habara T."/>
            <person name="Sakai H."/>
            <person name="Sato Y."/>
            <person name="Wilson G."/>
            <person name="Kumar K."/>
            <person name="McCouch S."/>
            <person name="Juretic N."/>
            <person name="Hoen D."/>
            <person name="Wright S."/>
            <person name="Bruskiewich R."/>
            <person name="Bureau T."/>
            <person name="Miyao A."/>
            <person name="Hirochika H."/>
            <person name="Nishikawa T."/>
            <person name="Kadowaki K."/>
            <person name="Sugiura M."/>
            <person name="Burr B."/>
            <person name="Sasaki T."/>
        </authorList>
    </citation>
    <scope>NUCLEOTIDE SEQUENCE [LARGE SCALE GENOMIC DNA]</scope>
    <source>
        <strain evidence="3">cv. Nipponbare</strain>
    </source>
</reference>
<proteinExistence type="predicted"/>
<keyword evidence="1" id="KW-1133">Transmembrane helix</keyword>
<organism evidence="2 3">
    <name type="scientific">Oryza sativa subsp. japonica</name>
    <name type="common">Rice</name>
    <dbReference type="NCBI Taxonomy" id="39947"/>
    <lineage>
        <taxon>Eukaryota</taxon>
        <taxon>Viridiplantae</taxon>
        <taxon>Streptophyta</taxon>
        <taxon>Embryophyta</taxon>
        <taxon>Tracheophyta</taxon>
        <taxon>Spermatophyta</taxon>
        <taxon>Magnoliopsida</taxon>
        <taxon>Liliopsida</taxon>
        <taxon>Poales</taxon>
        <taxon>Poaceae</taxon>
        <taxon>BOP clade</taxon>
        <taxon>Oryzoideae</taxon>
        <taxon>Oryzeae</taxon>
        <taxon>Oryzinae</taxon>
        <taxon>Oryza</taxon>
        <taxon>Oryza sativa</taxon>
    </lineage>
</organism>
<reference evidence="2 3" key="2">
    <citation type="journal article" date="2013" name="Plant Cell Physiol.">
        <title>Rice Annotation Project Database (RAP-DB): an integrative and interactive database for rice genomics.</title>
        <authorList>
            <person name="Sakai H."/>
            <person name="Lee S.S."/>
            <person name="Tanaka T."/>
            <person name="Numa H."/>
            <person name="Kim J."/>
            <person name="Kawahara Y."/>
            <person name="Wakimoto H."/>
            <person name="Yang C.C."/>
            <person name="Iwamoto M."/>
            <person name="Abe T."/>
            <person name="Yamada Y."/>
            <person name="Muto A."/>
            <person name="Inokuchi H."/>
            <person name="Ikemura T."/>
            <person name="Matsumoto T."/>
            <person name="Sasaki T."/>
            <person name="Itoh T."/>
        </authorList>
    </citation>
    <scope>NUCLEOTIDE SEQUENCE [LARGE SCALE GENOMIC DNA]</scope>
    <source>
        <strain evidence="3">cv. Nipponbare</strain>
    </source>
</reference>
<evidence type="ECO:0000256" key="1">
    <source>
        <dbReference type="SAM" id="Phobius"/>
    </source>
</evidence>
<dbReference type="InParanoid" id="A0A0P0YBH5"/>
<keyword evidence="1" id="KW-0812">Transmembrane</keyword>
<sequence length="116" mass="13429">MRPLTHAPRDGNSGVKKKRLPIPLASHLFSMCNVYIGNISYAYKLYIHTPCAPTRKCYVKFYKKFRHLLIIVLYISVKSNIQIYYILAVTKKSEKSDSFSSKNLSEVYLFFVTAKI</sequence>
<dbReference type="Proteomes" id="UP000059680">
    <property type="component" value="Chromosome 12"/>
</dbReference>
<dbReference type="PaxDb" id="39947-A0A0P0YBH5"/>
<dbReference type="EMBL" id="AP014968">
    <property type="protein sequence ID" value="BAT17716.1"/>
    <property type="molecule type" value="Genomic_DNA"/>
</dbReference>
<reference evidence="2 3" key="3">
    <citation type="journal article" date="2013" name="Rice">
        <title>Improvement of the Oryza sativa Nipponbare reference genome using next generation sequence and optical map data.</title>
        <authorList>
            <person name="Kawahara Y."/>
            <person name="de la Bastide M."/>
            <person name="Hamilton J.P."/>
            <person name="Kanamori H."/>
            <person name="McCombie W.R."/>
            <person name="Ouyang S."/>
            <person name="Schwartz D.C."/>
            <person name="Tanaka T."/>
            <person name="Wu J."/>
            <person name="Zhou S."/>
            <person name="Childs K.L."/>
            <person name="Davidson R.M."/>
            <person name="Lin H."/>
            <person name="Quesada-Ocampo L."/>
            <person name="Vaillancourt B."/>
            <person name="Sakai H."/>
            <person name="Lee S.S."/>
            <person name="Kim J."/>
            <person name="Numa H."/>
            <person name="Itoh T."/>
            <person name="Buell C.R."/>
            <person name="Matsumoto T."/>
        </authorList>
    </citation>
    <scope>NUCLEOTIDE SEQUENCE [LARGE SCALE GENOMIC DNA]</scope>
    <source>
        <strain evidence="3">cv. Nipponbare</strain>
    </source>
</reference>
<keyword evidence="3" id="KW-1185">Reference proteome</keyword>
<accession>A0A0P0YBH5</accession>
<feature type="transmembrane region" description="Helical" evidence="1">
    <location>
        <begin position="68"/>
        <end position="87"/>
    </location>
</feature>
<protein>
    <submittedName>
        <fullName evidence="2">Os12g0568350 protein</fullName>
    </submittedName>
</protein>
<evidence type="ECO:0000313" key="2">
    <source>
        <dbReference type="EMBL" id="BAT17716.1"/>
    </source>
</evidence>
<dbReference type="AlphaFoldDB" id="A0A0P0YBH5"/>
<name>A0A0P0YBH5_ORYSJ</name>
<evidence type="ECO:0000313" key="3">
    <source>
        <dbReference type="Proteomes" id="UP000059680"/>
    </source>
</evidence>